<accession>A0A835KKH0</accession>
<evidence type="ECO:0000256" key="1">
    <source>
        <dbReference type="SAM" id="Coils"/>
    </source>
</evidence>
<evidence type="ECO:0000313" key="4">
    <source>
        <dbReference type="EMBL" id="KAF8750194.1"/>
    </source>
</evidence>
<dbReference type="AlphaFoldDB" id="A0A835KKH0"/>
<sequence>MPTITHYVLDPFLETGSPAQVQKAASKPPPPPPNKATPVQAVPARTQTSPASLYATPESTTLPDSPSSFPGTWSPYVINHKRRGTSLAKTLSQGDVLSEDSQLKLPVTLPGLPKNGEPIQMQEPEFVFQQAGNGQADGDRGVEEPLNGHYGMLQKGKGSVTAETEQDQPEFEFQRGSLEALVRPVNVVRPLNGEGPKNDESDAFLELQDSMSVASNTETDEAGAHERWWKPSSPLGMSVGTPGAEFYDAFEVIFIWFCVSSPDSFMRSNFLCCNDWGICRFLYFSKIEISSDGGTRSSRCMDDDLREMRLSLLMEIERRKQAEEALENWQTEWKKLSNHLSLIALSLPSPTMAENTDDSSVDPGAELCQQITVSQLVAAAIARGLARAEAESEMETVIAAKNFEIARLSDRVQYYEAANREMSQRNQEAIEMSRQQRKERKKRQKWFWGSVGLAVTLGATAIAWSYLPSSQPQASADSNSASSE</sequence>
<evidence type="ECO:0000313" key="5">
    <source>
        <dbReference type="Proteomes" id="UP000636709"/>
    </source>
</evidence>
<dbReference type="EMBL" id="JACEFO010001013">
    <property type="protein sequence ID" value="KAF8750194.1"/>
    <property type="molecule type" value="Genomic_DNA"/>
</dbReference>
<keyword evidence="1" id="KW-0175">Coiled coil</keyword>
<name>A0A835KKH0_9POAL</name>
<reference evidence="4" key="1">
    <citation type="submission" date="2020-07" db="EMBL/GenBank/DDBJ databases">
        <title>Genome sequence and genetic diversity analysis of an under-domesticated orphan crop, white fonio (Digitaria exilis).</title>
        <authorList>
            <person name="Bennetzen J.L."/>
            <person name="Chen S."/>
            <person name="Ma X."/>
            <person name="Wang X."/>
            <person name="Yssel A.E.J."/>
            <person name="Chaluvadi S.R."/>
            <person name="Johnson M."/>
            <person name="Gangashetty P."/>
            <person name="Hamidou F."/>
            <person name="Sanogo M.D."/>
            <person name="Zwaenepoel A."/>
            <person name="Wallace J."/>
            <person name="Van De Peer Y."/>
            <person name="Van Deynze A."/>
        </authorList>
    </citation>
    <scope>NUCLEOTIDE SEQUENCE</scope>
    <source>
        <tissue evidence="4">Leaves</tissue>
    </source>
</reference>
<dbReference type="PANTHER" id="PTHR35490:SF2">
    <property type="entry name" value="BACTERIOPHAGE N4 ADSORPTION B PROTEIN"/>
    <property type="match status" value="1"/>
</dbReference>
<feature type="coiled-coil region" evidence="1">
    <location>
        <begin position="312"/>
        <end position="339"/>
    </location>
</feature>
<gene>
    <name evidence="4" type="ORF">HU200_012447</name>
</gene>
<keyword evidence="5" id="KW-1185">Reference proteome</keyword>
<evidence type="ECO:0000256" key="2">
    <source>
        <dbReference type="SAM" id="MobiDB-lite"/>
    </source>
</evidence>
<keyword evidence="3" id="KW-0812">Transmembrane</keyword>
<keyword evidence="3" id="KW-0472">Membrane</keyword>
<keyword evidence="3" id="KW-1133">Transmembrane helix</keyword>
<dbReference type="OrthoDB" id="1923043at2759"/>
<dbReference type="PANTHER" id="PTHR35490">
    <property type="entry name" value="BACTERIOPHAGE N4 ADSORPTION B PROTEIN"/>
    <property type="match status" value="1"/>
</dbReference>
<feature type="compositionally biased region" description="Polar residues" evidence="2">
    <location>
        <begin position="45"/>
        <end position="68"/>
    </location>
</feature>
<evidence type="ECO:0000256" key="3">
    <source>
        <dbReference type="SAM" id="Phobius"/>
    </source>
</evidence>
<organism evidence="4 5">
    <name type="scientific">Digitaria exilis</name>
    <dbReference type="NCBI Taxonomy" id="1010633"/>
    <lineage>
        <taxon>Eukaryota</taxon>
        <taxon>Viridiplantae</taxon>
        <taxon>Streptophyta</taxon>
        <taxon>Embryophyta</taxon>
        <taxon>Tracheophyta</taxon>
        <taxon>Spermatophyta</taxon>
        <taxon>Magnoliopsida</taxon>
        <taxon>Liliopsida</taxon>
        <taxon>Poales</taxon>
        <taxon>Poaceae</taxon>
        <taxon>PACMAD clade</taxon>
        <taxon>Panicoideae</taxon>
        <taxon>Panicodae</taxon>
        <taxon>Paniceae</taxon>
        <taxon>Anthephorinae</taxon>
        <taxon>Digitaria</taxon>
    </lineage>
</organism>
<comment type="caution">
    <text evidence="4">The sequence shown here is derived from an EMBL/GenBank/DDBJ whole genome shotgun (WGS) entry which is preliminary data.</text>
</comment>
<proteinExistence type="predicted"/>
<dbReference type="Proteomes" id="UP000636709">
    <property type="component" value="Unassembled WGS sequence"/>
</dbReference>
<feature type="transmembrane region" description="Helical" evidence="3">
    <location>
        <begin position="446"/>
        <end position="467"/>
    </location>
</feature>
<protein>
    <submittedName>
        <fullName evidence="4">Uncharacterized protein</fullName>
    </submittedName>
</protein>
<feature type="region of interest" description="Disordered" evidence="2">
    <location>
        <begin position="16"/>
        <end position="68"/>
    </location>
</feature>